<name>A0A482WK81_LAOST</name>
<dbReference type="GO" id="GO:0008299">
    <property type="term" value="P:isoprenoid biosynthetic process"/>
    <property type="evidence" value="ECO:0007669"/>
    <property type="project" value="InterPro"/>
</dbReference>
<dbReference type="AlphaFoldDB" id="A0A482WK81"/>
<dbReference type="SMR" id="A0A482WK81"/>
<comment type="caution">
    <text evidence="4">The sequence shown here is derived from an EMBL/GenBank/DDBJ whole genome shotgun (WGS) entry which is preliminary data.</text>
</comment>
<keyword evidence="2" id="KW-0808">Transferase</keyword>
<organism evidence="4 5">
    <name type="scientific">Laodelphax striatellus</name>
    <name type="common">Small brown planthopper</name>
    <name type="synonym">Delphax striatella</name>
    <dbReference type="NCBI Taxonomy" id="195883"/>
    <lineage>
        <taxon>Eukaryota</taxon>
        <taxon>Metazoa</taxon>
        <taxon>Ecdysozoa</taxon>
        <taxon>Arthropoda</taxon>
        <taxon>Hexapoda</taxon>
        <taxon>Insecta</taxon>
        <taxon>Pterygota</taxon>
        <taxon>Neoptera</taxon>
        <taxon>Paraneoptera</taxon>
        <taxon>Hemiptera</taxon>
        <taxon>Auchenorrhyncha</taxon>
        <taxon>Fulgoroidea</taxon>
        <taxon>Delphacidae</taxon>
        <taxon>Criomorphinae</taxon>
        <taxon>Laodelphax</taxon>
    </lineage>
</organism>
<proteinExistence type="inferred from homology"/>
<dbReference type="InterPro" id="IPR034683">
    <property type="entry name" value="IspD/TarI"/>
</dbReference>
<comment type="similarity">
    <text evidence="1">Belongs to the IspD/TarI cytidylyltransferase family. IspD subfamily.</text>
</comment>
<protein>
    <recommendedName>
        <fullName evidence="6">2-C-methyl-D-erythritol 4-phosphate cytidylyltransferase-like protein</fullName>
    </recommendedName>
</protein>
<sequence>MVEHDVFVVIPAAGSGERLGGSVPKQYCKILGKPLLLYAVEQFLSFSWVKKLALVVDNIEKAHTIIQEAGLDSCKRLLLVKGGPSRHRSIHAGLLELKEYSSDEDRVVIVHDGVRPFVPERLVVELCDAALIHGAAGAIRPLVSTVLTSTADLFLDTSLDRSKHVASETPQAFRMHTLLDAYRKCTDEELDCGTECLQLVLKHAGTRAKLINGPEELWKVTHKKDLFTANCCLREKSNGVCIISEHQTPLVRMLEESLIDKVSCIRRVDSVSEPPPPPSNDHKQRTFNTVIIFHMHEIQQDEHLLDFASLLDVDKDGLIVHIIDNARIDGMQSMSVYNLHRNGRKMAHHHEKLHKGVVVIHCVTSNEEKRLIELVSTLVQADPTTFTGQTFFL</sequence>
<dbReference type="InterPro" id="IPR018294">
    <property type="entry name" value="ISPD_synthase_CS"/>
</dbReference>
<evidence type="ECO:0000313" key="4">
    <source>
        <dbReference type="EMBL" id="RZF33937.1"/>
    </source>
</evidence>
<dbReference type="GO" id="GO:0047349">
    <property type="term" value="F:D-ribitol-5-phosphate cytidylyltransferase activity"/>
    <property type="evidence" value="ECO:0007669"/>
    <property type="project" value="TreeGrafter"/>
</dbReference>
<dbReference type="PANTHER" id="PTHR43015">
    <property type="entry name" value="D-RIBITOL-5-PHOSPHATE CYTIDYLYLTRANSFERASE"/>
    <property type="match status" value="1"/>
</dbReference>
<accession>A0A482WK81</accession>
<evidence type="ECO:0000256" key="3">
    <source>
        <dbReference type="ARBA" id="ARBA00022695"/>
    </source>
</evidence>
<dbReference type="Pfam" id="PF01128">
    <property type="entry name" value="IspD"/>
    <property type="match status" value="1"/>
</dbReference>
<dbReference type="PANTHER" id="PTHR43015:SF1">
    <property type="entry name" value="D-RIBITOL-5-PHOSPHATE CYTIDYLYLTRANSFERASE"/>
    <property type="match status" value="1"/>
</dbReference>
<dbReference type="PROSITE" id="PS01295">
    <property type="entry name" value="ISPD"/>
    <property type="match status" value="1"/>
</dbReference>
<dbReference type="EMBL" id="QKKF02033167">
    <property type="protein sequence ID" value="RZF33937.1"/>
    <property type="molecule type" value="Genomic_DNA"/>
</dbReference>
<dbReference type="STRING" id="195883.A0A482WK81"/>
<dbReference type="GO" id="GO:0005829">
    <property type="term" value="C:cytosol"/>
    <property type="evidence" value="ECO:0007669"/>
    <property type="project" value="TreeGrafter"/>
</dbReference>
<keyword evidence="5" id="KW-1185">Reference proteome</keyword>
<keyword evidence="3" id="KW-0548">Nucleotidyltransferase</keyword>
<evidence type="ECO:0000256" key="2">
    <source>
        <dbReference type="ARBA" id="ARBA00022679"/>
    </source>
</evidence>
<dbReference type="OrthoDB" id="414267at2759"/>
<dbReference type="Proteomes" id="UP000291343">
    <property type="component" value="Unassembled WGS sequence"/>
</dbReference>
<dbReference type="SUPFAM" id="SSF53448">
    <property type="entry name" value="Nucleotide-diphospho-sugar transferases"/>
    <property type="match status" value="1"/>
</dbReference>
<dbReference type="InParanoid" id="A0A482WK81"/>
<evidence type="ECO:0000313" key="5">
    <source>
        <dbReference type="Proteomes" id="UP000291343"/>
    </source>
</evidence>
<dbReference type="InterPro" id="IPR029044">
    <property type="entry name" value="Nucleotide-diphossugar_trans"/>
</dbReference>
<dbReference type="Gene3D" id="3.90.550.10">
    <property type="entry name" value="Spore Coat Polysaccharide Biosynthesis Protein SpsA, Chain A"/>
    <property type="match status" value="1"/>
</dbReference>
<evidence type="ECO:0000256" key="1">
    <source>
        <dbReference type="ARBA" id="ARBA00009789"/>
    </source>
</evidence>
<reference evidence="4 5" key="1">
    <citation type="journal article" date="2017" name="Gigascience">
        <title>Genome sequence of the small brown planthopper, Laodelphax striatellus.</title>
        <authorList>
            <person name="Zhu J."/>
            <person name="Jiang F."/>
            <person name="Wang X."/>
            <person name="Yang P."/>
            <person name="Bao Y."/>
            <person name="Zhao W."/>
            <person name="Wang W."/>
            <person name="Lu H."/>
            <person name="Wang Q."/>
            <person name="Cui N."/>
            <person name="Li J."/>
            <person name="Chen X."/>
            <person name="Luo L."/>
            <person name="Yu J."/>
            <person name="Kang L."/>
            <person name="Cui F."/>
        </authorList>
    </citation>
    <scope>NUCLEOTIDE SEQUENCE [LARGE SCALE GENOMIC DNA]</scope>
    <source>
        <strain evidence="4">Lst14</strain>
    </source>
</reference>
<dbReference type="CDD" id="cd02516">
    <property type="entry name" value="CDP-ME_synthetase"/>
    <property type="match status" value="1"/>
</dbReference>
<evidence type="ECO:0008006" key="6">
    <source>
        <dbReference type="Google" id="ProtNLM"/>
    </source>
</evidence>
<dbReference type="GO" id="GO:0035269">
    <property type="term" value="P:protein O-linked glycosylation via mannose"/>
    <property type="evidence" value="ECO:0007669"/>
    <property type="project" value="TreeGrafter"/>
</dbReference>
<gene>
    <name evidence="4" type="ORF">LSTR_LSTR006319</name>
</gene>